<keyword evidence="4 7" id="KW-1133">Transmembrane helix</keyword>
<proteinExistence type="predicted"/>
<feature type="transmembrane region" description="Helical" evidence="7">
    <location>
        <begin position="134"/>
        <end position="156"/>
    </location>
</feature>
<dbReference type="Pfam" id="PF02653">
    <property type="entry name" value="BPD_transp_2"/>
    <property type="match status" value="1"/>
</dbReference>
<accession>A0A417XS30</accession>
<dbReference type="PANTHER" id="PTHR32196:SF72">
    <property type="entry name" value="RIBOSE IMPORT PERMEASE PROTEIN RBSC"/>
    <property type="match status" value="1"/>
</dbReference>
<keyword evidence="2" id="KW-1003">Cell membrane</keyword>
<evidence type="ECO:0000256" key="4">
    <source>
        <dbReference type="ARBA" id="ARBA00022989"/>
    </source>
</evidence>
<sequence length="364" mass="36911">MTPASTPDATQQGPVVAESVDTPTQTNSAGTEASEGKRNLGKFIEDNGSVWTAGVLLVIVVGFAVSTPNFFTQQGWQAVSVSATLILLLAIGQTFVIVSGGIDLSVGGVLGFAGMMSALVMSKLLTSGMSQTTIMLIGLVVALTVGMVVGAVNGLISTRFSLIPFIVTLGTLGICQGGTQLANGGQEISNIPLDLLIWGNKVILDGWLAVPVAVTAGVAAIAWISLSKTRFGRRTHAIGSNAQAAQRTGINVSRHLVVVYMVSGLFAGLAGFIAMAQLGVATVTAGQNTELAAIAAVVIGGTSLVGGRGSVAGTVLGALIVAVLETGLVIARVNSAWQLIAVGAILIGALLADQQRLRAARTAR</sequence>
<feature type="transmembrane region" description="Helical" evidence="7">
    <location>
        <begin position="78"/>
        <end position="98"/>
    </location>
</feature>
<feature type="transmembrane region" description="Helical" evidence="7">
    <location>
        <begin position="50"/>
        <end position="71"/>
    </location>
</feature>
<evidence type="ECO:0000256" key="7">
    <source>
        <dbReference type="SAM" id="Phobius"/>
    </source>
</evidence>
<feature type="region of interest" description="Disordered" evidence="6">
    <location>
        <begin position="1"/>
        <end position="36"/>
    </location>
</feature>
<evidence type="ECO:0000256" key="3">
    <source>
        <dbReference type="ARBA" id="ARBA00022692"/>
    </source>
</evidence>
<feature type="transmembrane region" description="Helical" evidence="7">
    <location>
        <begin position="285"/>
        <end position="304"/>
    </location>
</feature>
<evidence type="ECO:0000256" key="5">
    <source>
        <dbReference type="ARBA" id="ARBA00023136"/>
    </source>
</evidence>
<name>A0A417XS30_9ACTN</name>
<dbReference type="GO" id="GO:0005886">
    <property type="term" value="C:plasma membrane"/>
    <property type="evidence" value="ECO:0007669"/>
    <property type="project" value="UniProtKB-SubCell"/>
</dbReference>
<comment type="caution">
    <text evidence="8">The sequence shown here is derived from an EMBL/GenBank/DDBJ whole genome shotgun (WGS) entry which is preliminary data.</text>
</comment>
<dbReference type="Proteomes" id="UP000283644">
    <property type="component" value="Unassembled WGS sequence"/>
</dbReference>
<feature type="transmembrane region" description="Helical" evidence="7">
    <location>
        <begin position="336"/>
        <end position="352"/>
    </location>
</feature>
<organism evidence="8 9">
    <name type="scientific">Nocardioides immobilis</name>
    <dbReference type="NCBI Taxonomy" id="2049295"/>
    <lineage>
        <taxon>Bacteria</taxon>
        <taxon>Bacillati</taxon>
        <taxon>Actinomycetota</taxon>
        <taxon>Actinomycetes</taxon>
        <taxon>Propionibacteriales</taxon>
        <taxon>Nocardioidaceae</taxon>
        <taxon>Nocardioides</taxon>
    </lineage>
</organism>
<evidence type="ECO:0000256" key="1">
    <source>
        <dbReference type="ARBA" id="ARBA00004651"/>
    </source>
</evidence>
<protein>
    <submittedName>
        <fullName evidence="8">ABC transporter permease</fullName>
    </submittedName>
</protein>
<keyword evidence="9" id="KW-1185">Reference proteome</keyword>
<evidence type="ECO:0000256" key="6">
    <source>
        <dbReference type="SAM" id="MobiDB-lite"/>
    </source>
</evidence>
<feature type="compositionally biased region" description="Polar residues" evidence="6">
    <location>
        <begin position="21"/>
        <end position="31"/>
    </location>
</feature>
<feature type="transmembrane region" description="Helical" evidence="7">
    <location>
        <begin position="206"/>
        <end position="226"/>
    </location>
</feature>
<dbReference type="InterPro" id="IPR001851">
    <property type="entry name" value="ABC_transp_permease"/>
</dbReference>
<dbReference type="AlphaFoldDB" id="A0A417XS30"/>
<reference evidence="8 9" key="1">
    <citation type="submission" date="2018-09" db="EMBL/GenBank/DDBJ databases">
        <title>Genome sequencing of Nocardioides immobilis CCTCC AB 2017083 for comparison to Nocardioides silvaticus.</title>
        <authorList>
            <person name="Li C."/>
            <person name="Wang G."/>
        </authorList>
    </citation>
    <scope>NUCLEOTIDE SEQUENCE [LARGE SCALE GENOMIC DNA]</scope>
    <source>
        <strain evidence="8 9">CCTCC AB 2017083</strain>
    </source>
</reference>
<dbReference type="CDD" id="cd06579">
    <property type="entry name" value="TM_PBP1_transp_AraH_like"/>
    <property type="match status" value="1"/>
</dbReference>
<keyword evidence="3 7" id="KW-0812">Transmembrane</keyword>
<keyword evidence="5 7" id="KW-0472">Membrane</keyword>
<dbReference type="GO" id="GO:0022857">
    <property type="term" value="F:transmembrane transporter activity"/>
    <property type="evidence" value="ECO:0007669"/>
    <property type="project" value="InterPro"/>
</dbReference>
<evidence type="ECO:0000313" key="9">
    <source>
        <dbReference type="Proteomes" id="UP000283644"/>
    </source>
</evidence>
<feature type="compositionally biased region" description="Polar residues" evidence="6">
    <location>
        <begin position="1"/>
        <end position="13"/>
    </location>
</feature>
<dbReference type="RefSeq" id="WP_118929218.1">
    <property type="nucleotide sequence ID" value="NZ_QXGH01000060.1"/>
</dbReference>
<gene>
    <name evidence="8" type="ORF">D0Z08_31390</name>
</gene>
<comment type="subcellular location">
    <subcellularLocation>
        <location evidence="1">Cell membrane</location>
        <topology evidence="1">Multi-pass membrane protein</topology>
    </subcellularLocation>
</comment>
<dbReference type="EMBL" id="QXGH01000060">
    <property type="protein sequence ID" value="RHW22736.1"/>
    <property type="molecule type" value="Genomic_DNA"/>
</dbReference>
<dbReference type="PANTHER" id="PTHR32196">
    <property type="entry name" value="ABC TRANSPORTER PERMEASE PROTEIN YPHD-RELATED-RELATED"/>
    <property type="match status" value="1"/>
</dbReference>
<evidence type="ECO:0000313" key="8">
    <source>
        <dbReference type="EMBL" id="RHW22736.1"/>
    </source>
</evidence>
<feature type="transmembrane region" description="Helical" evidence="7">
    <location>
        <begin position="311"/>
        <end position="330"/>
    </location>
</feature>
<evidence type="ECO:0000256" key="2">
    <source>
        <dbReference type="ARBA" id="ARBA00022475"/>
    </source>
</evidence>
<dbReference type="OrthoDB" id="9808136at2"/>
<feature type="transmembrane region" description="Helical" evidence="7">
    <location>
        <begin position="257"/>
        <end position="279"/>
    </location>
</feature>